<dbReference type="GO" id="GO:0005576">
    <property type="term" value="C:extracellular region"/>
    <property type="evidence" value="ECO:0007669"/>
    <property type="project" value="UniProtKB-SubCell"/>
</dbReference>
<dbReference type="Gene3D" id="3.90.70.10">
    <property type="entry name" value="Cysteine proteinases"/>
    <property type="match status" value="1"/>
</dbReference>
<keyword evidence="9" id="KW-1185">Reference proteome</keyword>
<keyword evidence="5" id="KW-0788">Thiol protease</keyword>
<evidence type="ECO:0000256" key="2">
    <source>
        <dbReference type="ARBA" id="ARBA00010245"/>
    </source>
</evidence>
<protein>
    <submittedName>
        <fullName evidence="8">Uncharacterized protein</fullName>
    </submittedName>
</protein>
<reference evidence="9" key="1">
    <citation type="submission" date="2016-09" db="EMBL/GenBank/DDBJ databases">
        <authorList>
            <person name="Gulvik C.A."/>
        </authorList>
    </citation>
    <scope>NUCLEOTIDE SEQUENCE [LARGE SCALE GENOMIC DNA]</scope>
    <source>
        <strain evidence="9">LMG 8895</strain>
    </source>
</reference>
<dbReference type="RefSeq" id="WP_069663279.1">
    <property type="nucleotide sequence ID" value="NZ_JBHUJJ010000001.1"/>
</dbReference>
<comment type="similarity">
    <text evidence="2">Belongs to the peptidase C47 family.</text>
</comment>
<evidence type="ECO:0000256" key="7">
    <source>
        <dbReference type="ARBA" id="ARBA00023145"/>
    </source>
</evidence>
<evidence type="ECO:0000256" key="5">
    <source>
        <dbReference type="ARBA" id="ARBA00022807"/>
    </source>
</evidence>
<keyword evidence="7" id="KW-0865">Zymogen</keyword>
<dbReference type="Pfam" id="PF05543">
    <property type="entry name" value="Peptidase_C47"/>
    <property type="match status" value="1"/>
</dbReference>
<name>A0A1E5GVY8_9ENTE</name>
<dbReference type="InterPro" id="IPR038765">
    <property type="entry name" value="Papain-like_cys_pep_sf"/>
</dbReference>
<dbReference type="InterPro" id="IPR037155">
    <property type="entry name" value="Staphopain_pro_sf"/>
</dbReference>
<proteinExistence type="inferred from homology"/>
<dbReference type="GO" id="GO:0006508">
    <property type="term" value="P:proteolysis"/>
    <property type="evidence" value="ECO:0007669"/>
    <property type="project" value="InterPro"/>
</dbReference>
<dbReference type="SUPFAM" id="SSF54403">
    <property type="entry name" value="Cystatin/monellin"/>
    <property type="match status" value="1"/>
</dbReference>
<dbReference type="InterPro" id="IPR008750">
    <property type="entry name" value="Peptidase_C47"/>
</dbReference>
<evidence type="ECO:0000256" key="1">
    <source>
        <dbReference type="ARBA" id="ARBA00004613"/>
    </source>
</evidence>
<gene>
    <name evidence="8" type="ORF">BCR25_04610</name>
</gene>
<evidence type="ECO:0000313" key="8">
    <source>
        <dbReference type="EMBL" id="OEG16884.1"/>
    </source>
</evidence>
<comment type="caution">
    <text evidence="8">The sequence shown here is derived from an EMBL/GenBank/DDBJ whole genome shotgun (WGS) entry which is preliminary data.</text>
</comment>
<dbReference type="GO" id="GO:0008234">
    <property type="term" value="F:cysteine-type peptidase activity"/>
    <property type="evidence" value="ECO:0007669"/>
    <property type="project" value="UniProtKB-KW"/>
</dbReference>
<evidence type="ECO:0000256" key="3">
    <source>
        <dbReference type="ARBA" id="ARBA00022525"/>
    </source>
</evidence>
<keyword evidence="3" id="KW-0964">Secreted</keyword>
<dbReference type="EMBL" id="MIJY01000012">
    <property type="protein sequence ID" value="OEG16884.1"/>
    <property type="molecule type" value="Genomic_DNA"/>
</dbReference>
<organism evidence="8 9">
    <name type="scientific">Enterococcus termitis</name>
    <dbReference type="NCBI Taxonomy" id="332950"/>
    <lineage>
        <taxon>Bacteria</taxon>
        <taxon>Bacillati</taxon>
        <taxon>Bacillota</taxon>
        <taxon>Bacilli</taxon>
        <taxon>Lactobacillales</taxon>
        <taxon>Enterococcaceae</taxon>
        <taxon>Enterococcus</taxon>
    </lineage>
</organism>
<dbReference type="InterPro" id="IPR046350">
    <property type="entry name" value="Cystatin_sf"/>
</dbReference>
<evidence type="ECO:0000256" key="6">
    <source>
        <dbReference type="ARBA" id="ARBA00023026"/>
    </source>
</evidence>
<dbReference type="Gene3D" id="3.10.500.10">
    <property type="entry name" value="Staphopain proregion domain"/>
    <property type="match status" value="1"/>
</dbReference>
<dbReference type="Proteomes" id="UP000095094">
    <property type="component" value="Unassembled WGS sequence"/>
</dbReference>
<keyword evidence="4" id="KW-0378">Hydrolase</keyword>
<comment type="subcellular location">
    <subcellularLocation>
        <location evidence="1">Secreted</location>
    </subcellularLocation>
</comment>
<evidence type="ECO:0000256" key="4">
    <source>
        <dbReference type="ARBA" id="ARBA00022801"/>
    </source>
</evidence>
<evidence type="ECO:0000313" key="9">
    <source>
        <dbReference type="Proteomes" id="UP000095094"/>
    </source>
</evidence>
<keyword evidence="6" id="KW-0843">Virulence</keyword>
<dbReference type="OrthoDB" id="2191392at2"/>
<keyword evidence="5" id="KW-0645">Protease</keyword>
<sequence>MKKFLFGLLFSGIFFIGGNVYANDEHILSVKTEVVEQEVVDYATDNLSFYLKGMIKAEKGEGSLLNYKLSAPFSLLEKDNKNNLILFPVTKDGKIEYIFYVKKENDGFSSKLSKMMVDELNNLEEQGENRPITLIASEDGSIYYEDNNTVFLLWENPDLKTESSQKDSAEVVLDEHKSEDLNQISLNDTIDYDSNGSTEIVNESSSELVSRSITLNKFGTRINWKISEIQKGNDWCMAYATTMILINKNDARTTKVSDIVKWGKKGKNNGFTPEEIIKYAKTRGVYPKLLERPTTWSESLTQFRKSNALLGLWKSQVNTFHAIDLLGTYSENYMGKQMNGYIIWNPWNNYTEIIDASPKQIKYIANSKRTYTWIGTITNW</sequence>
<accession>A0A1E5GVY8</accession>
<dbReference type="SUPFAM" id="SSF54001">
    <property type="entry name" value="Cysteine proteinases"/>
    <property type="match status" value="1"/>
</dbReference>
<dbReference type="AlphaFoldDB" id="A0A1E5GVY8"/>